<keyword evidence="3" id="KW-1133">Transmembrane helix</keyword>
<evidence type="ECO:0000256" key="3">
    <source>
        <dbReference type="SAM" id="Phobius"/>
    </source>
</evidence>
<dbReference type="Pfam" id="PF11807">
    <property type="entry name" value="UstYa"/>
    <property type="match status" value="1"/>
</dbReference>
<dbReference type="InParanoid" id="A0A0C3H257"/>
<proteinExistence type="inferred from homology"/>
<reference evidence="4 5" key="1">
    <citation type="submission" date="2014-04" db="EMBL/GenBank/DDBJ databases">
        <authorList>
            <consortium name="DOE Joint Genome Institute"/>
            <person name="Kuo A."/>
            <person name="Martino E."/>
            <person name="Perotto S."/>
            <person name="Kohler A."/>
            <person name="Nagy L.G."/>
            <person name="Floudas D."/>
            <person name="Copeland A."/>
            <person name="Barry K.W."/>
            <person name="Cichocki N."/>
            <person name="Veneault-Fourrey C."/>
            <person name="LaButti K."/>
            <person name="Lindquist E.A."/>
            <person name="Lipzen A."/>
            <person name="Lundell T."/>
            <person name="Morin E."/>
            <person name="Murat C."/>
            <person name="Sun H."/>
            <person name="Tunlid A."/>
            <person name="Henrissat B."/>
            <person name="Grigoriev I.V."/>
            <person name="Hibbett D.S."/>
            <person name="Martin F."/>
            <person name="Nordberg H.P."/>
            <person name="Cantor M.N."/>
            <person name="Hua S.X."/>
        </authorList>
    </citation>
    <scope>NUCLEOTIDE SEQUENCE [LARGE SCALE GENOMIC DNA]</scope>
    <source>
        <strain evidence="4 5">Zn</strain>
    </source>
</reference>
<evidence type="ECO:0000256" key="2">
    <source>
        <dbReference type="ARBA" id="ARBA00035112"/>
    </source>
</evidence>
<gene>
    <name evidence="4" type="ORF">OIDMADRAFT_58897</name>
</gene>
<dbReference type="AlphaFoldDB" id="A0A0C3H257"/>
<sequence length="254" mass="28944">MERVSEDNPETQTFLLGETIGKRRLSSAPWPWILTGLLAVSTMTLSVLLFSSAADCKARCTMQNQRSDFPAARSAIEYHEVMFTGNPIHKEDGTIYVPHPGAIRYVGTPSPEVDKAWANLTKTRDPMITEAEAKELWPDNYHDYWHHQKGGYVVGFDMFHTLHCLNQLRKAFHPEYYPVVPSAIGDAHRDHCIDHIRQQIMCSGDMTAYGTRYQPSVNHNYADSDVVHICRNFDKLRAWTTDRHNKGVKPKVSS</sequence>
<keyword evidence="3" id="KW-0812">Transmembrane</keyword>
<dbReference type="PANTHER" id="PTHR33365">
    <property type="entry name" value="YALI0B05434P"/>
    <property type="match status" value="1"/>
</dbReference>
<evidence type="ECO:0000256" key="1">
    <source>
        <dbReference type="ARBA" id="ARBA00004685"/>
    </source>
</evidence>
<evidence type="ECO:0000313" key="4">
    <source>
        <dbReference type="EMBL" id="KIM96586.1"/>
    </source>
</evidence>
<feature type="transmembrane region" description="Helical" evidence="3">
    <location>
        <begin position="32"/>
        <end position="54"/>
    </location>
</feature>
<name>A0A0C3H257_OIDMZ</name>
<organism evidence="4 5">
    <name type="scientific">Oidiodendron maius (strain Zn)</name>
    <dbReference type="NCBI Taxonomy" id="913774"/>
    <lineage>
        <taxon>Eukaryota</taxon>
        <taxon>Fungi</taxon>
        <taxon>Dikarya</taxon>
        <taxon>Ascomycota</taxon>
        <taxon>Pezizomycotina</taxon>
        <taxon>Leotiomycetes</taxon>
        <taxon>Leotiomycetes incertae sedis</taxon>
        <taxon>Myxotrichaceae</taxon>
        <taxon>Oidiodendron</taxon>
    </lineage>
</organism>
<dbReference type="InterPro" id="IPR021765">
    <property type="entry name" value="UstYa-like"/>
</dbReference>
<reference evidence="5" key="2">
    <citation type="submission" date="2015-01" db="EMBL/GenBank/DDBJ databases">
        <title>Evolutionary Origins and Diversification of the Mycorrhizal Mutualists.</title>
        <authorList>
            <consortium name="DOE Joint Genome Institute"/>
            <consortium name="Mycorrhizal Genomics Consortium"/>
            <person name="Kohler A."/>
            <person name="Kuo A."/>
            <person name="Nagy L.G."/>
            <person name="Floudas D."/>
            <person name="Copeland A."/>
            <person name="Barry K.W."/>
            <person name="Cichocki N."/>
            <person name="Veneault-Fourrey C."/>
            <person name="LaButti K."/>
            <person name="Lindquist E.A."/>
            <person name="Lipzen A."/>
            <person name="Lundell T."/>
            <person name="Morin E."/>
            <person name="Murat C."/>
            <person name="Riley R."/>
            <person name="Ohm R."/>
            <person name="Sun H."/>
            <person name="Tunlid A."/>
            <person name="Henrissat B."/>
            <person name="Grigoriev I.V."/>
            <person name="Hibbett D.S."/>
            <person name="Martin F."/>
        </authorList>
    </citation>
    <scope>NUCLEOTIDE SEQUENCE [LARGE SCALE GENOMIC DNA]</scope>
    <source>
        <strain evidence="5">Zn</strain>
    </source>
</reference>
<accession>A0A0C3H257</accession>
<comment type="similarity">
    <text evidence="2">Belongs to the ustYa family.</text>
</comment>
<keyword evidence="5" id="KW-1185">Reference proteome</keyword>
<dbReference type="PANTHER" id="PTHR33365:SF4">
    <property type="entry name" value="CYCLOCHLOROTINE BIOSYNTHESIS PROTEIN O"/>
    <property type="match status" value="1"/>
</dbReference>
<keyword evidence="3" id="KW-0472">Membrane</keyword>
<protein>
    <submittedName>
        <fullName evidence="4">Uncharacterized protein</fullName>
    </submittedName>
</protein>
<dbReference type="EMBL" id="KN832884">
    <property type="protein sequence ID" value="KIM96586.1"/>
    <property type="molecule type" value="Genomic_DNA"/>
</dbReference>
<evidence type="ECO:0000313" key="5">
    <source>
        <dbReference type="Proteomes" id="UP000054321"/>
    </source>
</evidence>
<dbReference type="Proteomes" id="UP000054321">
    <property type="component" value="Unassembled WGS sequence"/>
</dbReference>
<comment type="pathway">
    <text evidence="1">Mycotoxin biosynthesis.</text>
</comment>
<dbReference type="GO" id="GO:0043386">
    <property type="term" value="P:mycotoxin biosynthetic process"/>
    <property type="evidence" value="ECO:0007669"/>
    <property type="project" value="InterPro"/>
</dbReference>
<dbReference type="STRING" id="913774.A0A0C3H257"/>
<dbReference type="HOGENOM" id="CLU_042941_2_3_1"/>
<dbReference type="OrthoDB" id="3687641at2759"/>